<organism evidence="12 13">
    <name type="scientific">Massilia timonae</name>
    <dbReference type="NCBI Taxonomy" id="47229"/>
    <lineage>
        <taxon>Bacteria</taxon>
        <taxon>Pseudomonadati</taxon>
        <taxon>Pseudomonadota</taxon>
        <taxon>Betaproteobacteria</taxon>
        <taxon>Burkholderiales</taxon>
        <taxon>Oxalobacteraceae</taxon>
        <taxon>Telluria group</taxon>
        <taxon>Massilia</taxon>
    </lineage>
</organism>
<proteinExistence type="inferred from homology"/>
<keyword evidence="5 10" id="KW-0573">Peptidoglycan synthesis</keyword>
<dbReference type="GO" id="GO:0009252">
    <property type="term" value="P:peptidoglycan biosynthetic process"/>
    <property type="evidence" value="ECO:0007669"/>
    <property type="project" value="UniProtKB-UniRule"/>
</dbReference>
<keyword evidence="3 10" id="KW-0812">Transmembrane</keyword>
<reference evidence="12 13" key="1">
    <citation type="submission" date="2014-10" db="EMBL/GenBank/DDBJ databases">
        <authorList>
            <person name="Seo M.-J."/>
            <person name="Seok Y.J."/>
            <person name="Cha I.-T."/>
        </authorList>
    </citation>
    <scope>NUCLEOTIDE SEQUENCE [LARGE SCALE GENOMIC DNA]</scope>
    <source>
        <strain evidence="12 13">NEU</strain>
    </source>
</reference>
<evidence type="ECO:0000256" key="8">
    <source>
        <dbReference type="ARBA" id="ARBA00060041"/>
    </source>
</evidence>
<keyword evidence="7 10" id="KW-0472">Membrane</keyword>
<evidence type="ECO:0000313" key="12">
    <source>
        <dbReference type="EMBL" id="OIJ41521.1"/>
    </source>
</evidence>
<feature type="transmembrane region" description="Helical" evidence="10">
    <location>
        <begin position="187"/>
        <end position="209"/>
    </location>
</feature>
<keyword evidence="10 11" id="KW-0961">Cell wall biogenesis/degradation</keyword>
<keyword evidence="6 10" id="KW-1133">Transmembrane helix</keyword>
<dbReference type="PANTHER" id="PTHR47019:SF1">
    <property type="entry name" value="LIPID II FLIPPASE MURJ"/>
    <property type="match status" value="1"/>
</dbReference>
<feature type="transmembrane region" description="Helical" evidence="10">
    <location>
        <begin position="447"/>
        <end position="467"/>
    </location>
</feature>
<feature type="transmembrane region" description="Helical" evidence="10">
    <location>
        <begin position="487"/>
        <end position="508"/>
    </location>
</feature>
<comment type="caution">
    <text evidence="12">The sequence shown here is derived from an EMBL/GenBank/DDBJ whole genome shotgun (WGS) entry which is preliminary data.</text>
</comment>
<feature type="transmembrane region" description="Helical" evidence="10">
    <location>
        <begin position="415"/>
        <end position="435"/>
    </location>
</feature>
<dbReference type="UniPathway" id="UPA00219"/>
<dbReference type="GO" id="GO:0071555">
    <property type="term" value="P:cell wall organization"/>
    <property type="evidence" value="ECO:0007669"/>
    <property type="project" value="UniProtKB-UniRule"/>
</dbReference>
<evidence type="ECO:0000313" key="13">
    <source>
        <dbReference type="Proteomes" id="UP000180246"/>
    </source>
</evidence>
<dbReference type="GO" id="GO:0008360">
    <property type="term" value="P:regulation of cell shape"/>
    <property type="evidence" value="ECO:0007669"/>
    <property type="project" value="UniProtKB-UniRule"/>
</dbReference>
<feature type="transmembrane region" description="Helical" evidence="10">
    <location>
        <begin position="278"/>
        <end position="296"/>
    </location>
</feature>
<feature type="transmembrane region" description="Helical" evidence="10">
    <location>
        <begin position="358"/>
        <end position="378"/>
    </location>
</feature>
<dbReference type="Proteomes" id="UP000180246">
    <property type="component" value="Unassembled WGS sequence"/>
</dbReference>
<feature type="transmembrane region" description="Helical" evidence="10">
    <location>
        <begin position="90"/>
        <end position="114"/>
    </location>
</feature>
<feature type="transmembrane region" description="Helical" evidence="10">
    <location>
        <begin position="134"/>
        <end position="154"/>
    </location>
</feature>
<gene>
    <name evidence="12" type="primary">mviN</name>
    <name evidence="10" type="synonym">murJ</name>
    <name evidence="12" type="ORF">LO55_5102</name>
</gene>
<comment type="pathway">
    <text evidence="10">Cell wall biogenesis; peptidoglycan biosynthesis.</text>
</comment>
<dbReference type="Pfam" id="PF03023">
    <property type="entry name" value="MurJ"/>
    <property type="match status" value="1"/>
</dbReference>
<evidence type="ECO:0000256" key="1">
    <source>
        <dbReference type="ARBA" id="ARBA00004651"/>
    </source>
</evidence>
<dbReference type="GO" id="GO:0015648">
    <property type="term" value="F:lipid-linked peptidoglycan transporter activity"/>
    <property type="evidence" value="ECO:0007669"/>
    <property type="project" value="UniProtKB-UniRule"/>
</dbReference>
<protein>
    <recommendedName>
        <fullName evidence="10">Probable lipid II flippase MurJ</fullName>
    </recommendedName>
</protein>
<dbReference type="CDD" id="cd13123">
    <property type="entry name" value="MATE_MurJ_like"/>
    <property type="match status" value="1"/>
</dbReference>
<feature type="transmembrane region" description="Helical" evidence="10">
    <location>
        <begin position="317"/>
        <end position="338"/>
    </location>
</feature>
<dbReference type="PRINTS" id="PR01806">
    <property type="entry name" value="VIRFACTRMVIN"/>
</dbReference>
<comment type="similarity">
    <text evidence="9 10 11">Belongs to the MurJ/MviN family.</text>
</comment>
<evidence type="ECO:0000256" key="5">
    <source>
        <dbReference type="ARBA" id="ARBA00022984"/>
    </source>
</evidence>
<evidence type="ECO:0000256" key="2">
    <source>
        <dbReference type="ARBA" id="ARBA00022475"/>
    </source>
</evidence>
<evidence type="ECO:0000256" key="7">
    <source>
        <dbReference type="ARBA" id="ARBA00023136"/>
    </source>
</evidence>
<dbReference type="HAMAP" id="MF_02078">
    <property type="entry name" value="MurJ_MviN"/>
    <property type="match status" value="1"/>
</dbReference>
<dbReference type="PANTHER" id="PTHR47019">
    <property type="entry name" value="LIPID II FLIPPASE MURJ"/>
    <property type="match status" value="1"/>
</dbReference>
<dbReference type="InterPro" id="IPR004268">
    <property type="entry name" value="MurJ"/>
</dbReference>
<dbReference type="EMBL" id="JRYB01000001">
    <property type="protein sequence ID" value="OIJ41521.1"/>
    <property type="molecule type" value="Genomic_DNA"/>
</dbReference>
<feature type="transmembrane region" description="Helical" evidence="10">
    <location>
        <begin position="161"/>
        <end position="181"/>
    </location>
</feature>
<keyword evidence="10" id="KW-0997">Cell inner membrane</keyword>
<keyword evidence="10 11" id="KW-0813">Transport</keyword>
<accession>A0A1S2N8W1</accession>
<keyword evidence="4 10" id="KW-0133">Cell shape</keyword>
<dbReference type="InterPro" id="IPR051050">
    <property type="entry name" value="Lipid_II_flippase_MurJ/MviN"/>
</dbReference>
<sequence length="518" mass="55521">MNLLRTLAAISSMTMLSRVTGLLRESLFARAFGASAYTDAFIIAFRLPNLLRRLFAEGAFSQAFVPILSEYKTQHGEGATKTLVDHVATALIWATVLTSIVGIIGAPLLITLLAGDLRETPGAYDASVIMTQMMFPYIACMSFVALAGGILNTWRQFKVPAFTPVLLNLSFIFASLVLVNYLEQPIYAMAIAVCVGGLLQVAIQIPSLVKIGMLPRISLNPMHGLRDAGVRRMLRKMGPAVFAVSAAQISLLINTGIAASLAAGAVSALQYADRLMEFPTAMLGVALGTILLPSLSKANSEGNTEEYAALLNWGLRLTFLLALPAAVGLATLAEPMIATLFHYGKFDDAALANSAMPLMAYSAGLLGIILVKILAPAFYARQDVKTPVRIAIMVLFATQLMNLLFVYLLDLGVAGLALSIGLGACINATCLYVGLRRRGIYSPQPGWLKFFIKLAVAVSVMGLLAWFGQAQFDWAAMKATPALRIGALLAIIGACAFAYFAVLAVLGFRPRDFRRRAN</sequence>
<feature type="transmembrane region" description="Helical" evidence="10">
    <location>
        <begin position="240"/>
        <end position="266"/>
    </location>
</feature>
<evidence type="ECO:0000256" key="6">
    <source>
        <dbReference type="ARBA" id="ARBA00022989"/>
    </source>
</evidence>
<dbReference type="NCBIfam" id="TIGR01695">
    <property type="entry name" value="murJ_mviN"/>
    <property type="match status" value="1"/>
</dbReference>
<comment type="function">
    <text evidence="8 10 11">Involved in peptidoglycan biosynthesis. Transports lipid-linked peptidoglycan precursors from the inner to the outer leaflet of the cytoplasmic membrane.</text>
</comment>
<comment type="subcellular location">
    <subcellularLocation>
        <location evidence="10">Cell inner membrane</location>
        <topology evidence="10">Multi-pass membrane protein</topology>
    </subcellularLocation>
    <subcellularLocation>
        <location evidence="1">Cell membrane</location>
        <topology evidence="1">Multi-pass membrane protein</topology>
    </subcellularLocation>
</comment>
<dbReference type="GO" id="GO:0005886">
    <property type="term" value="C:plasma membrane"/>
    <property type="evidence" value="ECO:0007669"/>
    <property type="project" value="UniProtKB-SubCell"/>
</dbReference>
<evidence type="ECO:0000256" key="3">
    <source>
        <dbReference type="ARBA" id="ARBA00022692"/>
    </source>
</evidence>
<evidence type="ECO:0000256" key="10">
    <source>
        <dbReference type="HAMAP-Rule" id="MF_02078"/>
    </source>
</evidence>
<dbReference type="AlphaFoldDB" id="A0A1S2N8W1"/>
<evidence type="ECO:0000256" key="4">
    <source>
        <dbReference type="ARBA" id="ARBA00022960"/>
    </source>
</evidence>
<name>A0A1S2N8W1_9BURK</name>
<evidence type="ECO:0000256" key="9">
    <source>
        <dbReference type="ARBA" id="ARBA00061532"/>
    </source>
</evidence>
<dbReference type="PIRSF" id="PIRSF002869">
    <property type="entry name" value="MviN"/>
    <property type="match status" value="1"/>
</dbReference>
<dbReference type="GO" id="GO:0034204">
    <property type="term" value="P:lipid translocation"/>
    <property type="evidence" value="ECO:0007669"/>
    <property type="project" value="TreeGrafter"/>
</dbReference>
<dbReference type="RefSeq" id="WP_071363568.1">
    <property type="nucleotide sequence ID" value="NZ_JRYB01000001.1"/>
</dbReference>
<keyword evidence="2 10" id="KW-1003">Cell membrane</keyword>
<evidence type="ECO:0000256" key="11">
    <source>
        <dbReference type="PIRNR" id="PIRNR002869"/>
    </source>
</evidence>
<feature type="transmembrane region" description="Helical" evidence="10">
    <location>
        <begin position="390"/>
        <end position="409"/>
    </location>
</feature>